<dbReference type="AlphaFoldDB" id="A0A0M6WU45"/>
<proteinExistence type="predicted"/>
<sequence>MKKCKLLLLDLDGTLLQSDKTISTRTLSALKKCRENDILIGVSTSRSEQNSLVFLNELMPDILISSGGALVKYKTEYIYRAEFSEEETNVMIDMARNICGNDCEITIDTIDAHYWNYKIDPKKLDKSWGDSIYTDFSDFNECSLKMCVEIFNQDKADKLARSLSDCDCIRFSDGFWYKFTKKNVTKENAIMKITEVCGFSTDSIIAFGDDYADIGMLELCGTGVAMGNAIDEVKERADIVIGSNDEEGIADFIENEIL</sequence>
<dbReference type="Proteomes" id="UP000446657">
    <property type="component" value="Unassembled WGS sequence"/>
</dbReference>
<evidence type="ECO:0000313" key="3">
    <source>
        <dbReference type="Proteomes" id="UP000049979"/>
    </source>
</evidence>
<dbReference type="OrthoDB" id="9814970at2"/>
<dbReference type="SUPFAM" id="SSF56784">
    <property type="entry name" value="HAD-like"/>
    <property type="match status" value="1"/>
</dbReference>
<dbReference type="Gene3D" id="3.40.50.1000">
    <property type="entry name" value="HAD superfamily/HAD-like"/>
    <property type="match status" value="1"/>
</dbReference>
<evidence type="ECO:0000313" key="1">
    <source>
        <dbReference type="EMBL" id="CRL40719.1"/>
    </source>
</evidence>
<dbReference type="RefSeq" id="WP_055068306.1">
    <property type="nucleotide sequence ID" value="NZ_CP173697.1"/>
</dbReference>
<dbReference type="GO" id="GO:0000287">
    <property type="term" value="F:magnesium ion binding"/>
    <property type="evidence" value="ECO:0007669"/>
    <property type="project" value="TreeGrafter"/>
</dbReference>
<dbReference type="SFLD" id="SFLDG01140">
    <property type="entry name" value="C2.B:_Phosphomannomutase_and_P"/>
    <property type="match status" value="1"/>
</dbReference>
<dbReference type="GO" id="GO:0005829">
    <property type="term" value="C:cytosol"/>
    <property type="evidence" value="ECO:0007669"/>
    <property type="project" value="TreeGrafter"/>
</dbReference>
<name>A0A0M6WU45_9FIRM</name>
<dbReference type="Gene3D" id="3.30.1240.10">
    <property type="match status" value="1"/>
</dbReference>
<keyword evidence="3" id="KW-1185">Reference proteome</keyword>
<evidence type="ECO:0000313" key="2">
    <source>
        <dbReference type="EMBL" id="MTR81717.1"/>
    </source>
</evidence>
<dbReference type="InterPro" id="IPR006379">
    <property type="entry name" value="HAD-SF_hydro_IIB"/>
</dbReference>
<reference evidence="1" key="1">
    <citation type="submission" date="2015-05" db="EMBL/GenBank/DDBJ databases">
        <authorList>
            <person name="Wang D.B."/>
            <person name="Wang M."/>
        </authorList>
    </citation>
    <scope>NUCLEOTIDE SEQUENCE [LARGE SCALE GENOMIC DNA]</scope>
    <source>
        <strain evidence="1">M72</strain>
    </source>
</reference>
<dbReference type="Proteomes" id="UP000049979">
    <property type="component" value="Unassembled WGS sequence"/>
</dbReference>
<gene>
    <name evidence="2" type="ORF">GMD30_08350</name>
    <name evidence="1" type="ORF">M72_10221</name>
</gene>
<dbReference type="InterPro" id="IPR000150">
    <property type="entry name" value="Cof"/>
</dbReference>
<dbReference type="PANTHER" id="PTHR10000">
    <property type="entry name" value="PHOSPHOSERINE PHOSPHATASE"/>
    <property type="match status" value="1"/>
</dbReference>
<accession>A0A0M6WU45</accession>
<evidence type="ECO:0000313" key="4">
    <source>
        <dbReference type="Proteomes" id="UP000446657"/>
    </source>
</evidence>
<reference evidence="2 4" key="3">
    <citation type="journal article" date="2019" name="Nat. Med.">
        <title>A library of human gut bacterial isolates paired with longitudinal multiomics data enables mechanistic microbiome research.</title>
        <authorList>
            <person name="Poyet M."/>
            <person name="Groussin M."/>
            <person name="Gibbons S.M."/>
            <person name="Avila-Pacheco J."/>
            <person name="Jiang X."/>
            <person name="Kearney S.M."/>
            <person name="Perrotta A.R."/>
            <person name="Berdy B."/>
            <person name="Zhao S."/>
            <person name="Lieberman T.D."/>
            <person name="Swanson P.K."/>
            <person name="Smith M."/>
            <person name="Roesemann S."/>
            <person name="Alexander J.E."/>
            <person name="Rich S.A."/>
            <person name="Livny J."/>
            <person name="Vlamakis H."/>
            <person name="Clish C."/>
            <person name="Bullock K."/>
            <person name="Deik A."/>
            <person name="Scott J."/>
            <person name="Pierce K.A."/>
            <person name="Xavier R.J."/>
            <person name="Alm E.J."/>
        </authorList>
    </citation>
    <scope>NUCLEOTIDE SEQUENCE [LARGE SCALE GENOMIC DNA]</scope>
    <source>
        <strain evidence="2 4">BIOML-A1</strain>
    </source>
</reference>
<dbReference type="InterPro" id="IPR036412">
    <property type="entry name" value="HAD-like_sf"/>
</dbReference>
<dbReference type="GeneID" id="99746474"/>
<dbReference type="Pfam" id="PF08282">
    <property type="entry name" value="Hydrolase_3"/>
    <property type="match status" value="1"/>
</dbReference>
<dbReference type="InterPro" id="IPR023214">
    <property type="entry name" value="HAD_sf"/>
</dbReference>
<dbReference type="GO" id="GO:0016791">
    <property type="term" value="F:phosphatase activity"/>
    <property type="evidence" value="ECO:0007669"/>
    <property type="project" value="TreeGrafter"/>
</dbReference>
<reference evidence="3" key="2">
    <citation type="submission" date="2015-05" db="EMBL/GenBank/DDBJ databases">
        <authorList>
            <consortium name="Pathogen Informatics"/>
        </authorList>
    </citation>
    <scope>NUCLEOTIDE SEQUENCE [LARGE SCALE GENOMIC DNA]</scope>
    <source>
        <strain evidence="3">M72</strain>
    </source>
</reference>
<dbReference type="EMBL" id="CVRR01000037">
    <property type="protein sequence ID" value="CRL40719.1"/>
    <property type="molecule type" value="Genomic_DNA"/>
</dbReference>
<dbReference type="NCBIfam" id="TIGR01484">
    <property type="entry name" value="HAD-SF-IIB"/>
    <property type="match status" value="1"/>
</dbReference>
<dbReference type="EMBL" id="WNAL01000014">
    <property type="protein sequence ID" value="MTR81717.1"/>
    <property type="molecule type" value="Genomic_DNA"/>
</dbReference>
<keyword evidence="1" id="KW-0378">Hydrolase</keyword>
<protein>
    <submittedName>
        <fullName evidence="2">Cof-type HAD-IIB family hydrolase</fullName>
    </submittedName>
    <submittedName>
        <fullName evidence="1">HAD-superfamily hydrolase, subfamily IIB</fullName>
    </submittedName>
</protein>
<dbReference type="SFLD" id="SFLDS00003">
    <property type="entry name" value="Haloacid_Dehalogenase"/>
    <property type="match status" value="1"/>
</dbReference>
<dbReference type="NCBIfam" id="TIGR00099">
    <property type="entry name" value="Cof-subfamily"/>
    <property type="match status" value="1"/>
</dbReference>
<organism evidence="1 3">
    <name type="scientific">Roseburia faecis</name>
    <dbReference type="NCBI Taxonomy" id="301302"/>
    <lineage>
        <taxon>Bacteria</taxon>
        <taxon>Bacillati</taxon>
        <taxon>Bacillota</taxon>
        <taxon>Clostridia</taxon>
        <taxon>Lachnospirales</taxon>
        <taxon>Lachnospiraceae</taxon>
        <taxon>Roseburia</taxon>
    </lineage>
</organism>
<dbReference type="PANTHER" id="PTHR10000:SF8">
    <property type="entry name" value="HAD SUPERFAMILY HYDROLASE-LIKE, TYPE 3"/>
    <property type="match status" value="1"/>
</dbReference>